<evidence type="ECO:0000259" key="2">
    <source>
        <dbReference type="Pfam" id="PF01558"/>
    </source>
</evidence>
<name>A0A7G6DYP1_THEFR</name>
<dbReference type="GO" id="GO:0016625">
    <property type="term" value="F:oxidoreductase activity, acting on the aldehyde or oxo group of donors, iron-sulfur protein as acceptor"/>
    <property type="evidence" value="ECO:0007669"/>
    <property type="project" value="InterPro"/>
</dbReference>
<dbReference type="PANTHER" id="PTHR42730">
    <property type="entry name" value="2-OXOGLUTARATE SYNTHASE SUBUNIT KORC"/>
    <property type="match status" value="1"/>
</dbReference>
<evidence type="ECO:0000313" key="4">
    <source>
        <dbReference type="Proteomes" id="UP000515847"/>
    </source>
</evidence>
<gene>
    <name evidence="3" type="ORF">BR63_00560</name>
</gene>
<dbReference type="NCBIfam" id="TIGR02175">
    <property type="entry name" value="PorC_KorC"/>
    <property type="match status" value="1"/>
</dbReference>
<protein>
    <submittedName>
        <fullName evidence="3">2-oxoacid:ferredoxin oxidoreductase subunit gamma</fullName>
    </submittedName>
</protein>
<dbReference type="Proteomes" id="UP000515847">
    <property type="component" value="Chromosome"/>
</dbReference>
<dbReference type="InterPro" id="IPR011894">
    <property type="entry name" value="PorC_KorC"/>
</dbReference>
<dbReference type="PANTHER" id="PTHR42730:SF1">
    <property type="entry name" value="2-OXOGLUTARATE SYNTHASE SUBUNIT KORC"/>
    <property type="match status" value="1"/>
</dbReference>
<evidence type="ECO:0000256" key="1">
    <source>
        <dbReference type="ARBA" id="ARBA00023002"/>
    </source>
</evidence>
<dbReference type="Gene3D" id="3.40.920.10">
    <property type="entry name" value="Pyruvate-ferredoxin oxidoreductase, PFOR, domain III"/>
    <property type="match status" value="1"/>
</dbReference>
<dbReference type="InterPro" id="IPR052554">
    <property type="entry name" value="2-oxoglutarate_synth_KorC"/>
</dbReference>
<dbReference type="InterPro" id="IPR002869">
    <property type="entry name" value="Pyrv_flavodox_OxRed_cen"/>
</dbReference>
<sequence>MERCEIVLSGFGGQGIVLGGIILAEAAAIYDDINATHNQSYGPEARGGASKSEVIISKEVIHFPEIEYPDVLVALTQEAANKFAPTVKEQGVLIVDSSVKINDQIKDKVKLYSLPITEMAVKVAGSEIVTNMVTLGALVAITKVVSREALEKAMFSRIPKGTEEVNMKALAQGFALAEHLV</sequence>
<keyword evidence="4" id="KW-1185">Reference proteome</keyword>
<dbReference type="SUPFAM" id="SSF53323">
    <property type="entry name" value="Pyruvate-ferredoxin oxidoreductase, PFOR, domain III"/>
    <property type="match status" value="1"/>
</dbReference>
<dbReference type="AlphaFoldDB" id="A0A7G6DYP1"/>
<dbReference type="InterPro" id="IPR019752">
    <property type="entry name" value="Pyrv/ketoisovalerate_OxRed_cat"/>
</dbReference>
<proteinExistence type="predicted"/>
<accession>A0A7G6DYP1</accession>
<dbReference type="EMBL" id="CP045798">
    <property type="protein sequence ID" value="QNB44945.1"/>
    <property type="molecule type" value="Genomic_DNA"/>
</dbReference>
<evidence type="ECO:0000313" key="3">
    <source>
        <dbReference type="EMBL" id="QNB44945.1"/>
    </source>
</evidence>
<dbReference type="OrthoDB" id="9789125at2"/>
<organism evidence="3 4">
    <name type="scientific">Thermanaerosceptrum fracticalcis</name>
    <dbReference type="NCBI Taxonomy" id="1712410"/>
    <lineage>
        <taxon>Bacteria</taxon>
        <taxon>Bacillati</taxon>
        <taxon>Bacillota</taxon>
        <taxon>Clostridia</taxon>
        <taxon>Eubacteriales</taxon>
        <taxon>Peptococcaceae</taxon>
        <taxon>Thermanaerosceptrum</taxon>
    </lineage>
</organism>
<dbReference type="Pfam" id="PF01558">
    <property type="entry name" value="POR"/>
    <property type="match status" value="1"/>
</dbReference>
<dbReference type="KEGG" id="tfr:BR63_00560"/>
<keyword evidence="1" id="KW-0560">Oxidoreductase</keyword>
<reference evidence="3 4" key="1">
    <citation type="journal article" date="2019" name="Front. Microbiol.">
        <title>Thermoanaerosceptrum fracticalcis gen. nov. sp. nov., a Novel Fumarate-Fermenting Microorganism From a Deep Fractured Carbonate Aquifer of the US Great Basin.</title>
        <authorList>
            <person name="Hamilton-Brehm S.D."/>
            <person name="Stewart L.E."/>
            <person name="Zavarin M."/>
            <person name="Caldwell M."/>
            <person name="Lawson P.A."/>
            <person name="Onstott T.C."/>
            <person name="Grzymski J."/>
            <person name="Neveux I."/>
            <person name="Lollar B.S."/>
            <person name="Russell C.E."/>
            <person name="Moser D.P."/>
        </authorList>
    </citation>
    <scope>NUCLEOTIDE SEQUENCE [LARGE SCALE GENOMIC DNA]</scope>
    <source>
        <strain evidence="3 4">DRI-13</strain>
    </source>
</reference>
<feature type="domain" description="Pyruvate/ketoisovalerate oxidoreductase catalytic" evidence="2">
    <location>
        <begin position="12"/>
        <end position="174"/>
    </location>
</feature>
<dbReference type="RefSeq" id="WP_034423695.1">
    <property type="nucleotide sequence ID" value="NZ_CP045798.1"/>
</dbReference>